<feature type="domain" description="Outer membrane protein beta-barrel" evidence="1">
    <location>
        <begin position="24"/>
        <end position="175"/>
    </location>
</feature>
<name>A0A1H8FAX2_9BACT</name>
<organism evidence="2 3">
    <name type="scientific">Chitinophaga rupis</name>
    <dbReference type="NCBI Taxonomy" id="573321"/>
    <lineage>
        <taxon>Bacteria</taxon>
        <taxon>Pseudomonadati</taxon>
        <taxon>Bacteroidota</taxon>
        <taxon>Chitinophagia</taxon>
        <taxon>Chitinophagales</taxon>
        <taxon>Chitinophagaceae</taxon>
        <taxon>Chitinophaga</taxon>
    </lineage>
</organism>
<protein>
    <submittedName>
        <fullName evidence="2">Outer membrane protein beta-barrel domain-containing protein</fullName>
    </submittedName>
</protein>
<keyword evidence="3" id="KW-1185">Reference proteome</keyword>
<dbReference type="InterPro" id="IPR025665">
    <property type="entry name" value="Beta-barrel_OMP_2"/>
</dbReference>
<reference evidence="2 3" key="1">
    <citation type="submission" date="2016-10" db="EMBL/GenBank/DDBJ databases">
        <authorList>
            <person name="de Groot N.N."/>
        </authorList>
    </citation>
    <scope>NUCLEOTIDE SEQUENCE [LARGE SCALE GENOMIC DNA]</scope>
    <source>
        <strain evidence="2 3">DSM 21039</strain>
    </source>
</reference>
<accession>A0A1H8FAX2</accession>
<gene>
    <name evidence="2" type="ORF">SAMN04488505_109149</name>
</gene>
<evidence type="ECO:0000313" key="3">
    <source>
        <dbReference type="Proteomes" id="UP000198984"/>
    </source>
</evidence>
<dbReference type="AlphaFoldDB" id="A0A1H8FAX2"/>
<evidence type="ECO:0000313" key="2">
    <source>
        <dbReference type="EMBL" id="SEN28705.1"/>
    </source>
</evidence>
<dbReference type="Pfam" id="PF13568">
    <property type="entry name" value="OMP_b-brl_2"/>
    <property type="match status" value="1"/>
</dbReference>
<proteinExistence type="predicted"/>
<dbReference type="OrthoDB" id="947434at2"/>
<dbReference type="RefSeq" id="WP_089919280.1">
    <property type="nucleotide sequence ID" value="NZ_FOBB01000009.1"/>
</dbReference>
<dbReference type="STRING" id="573321.SAMN04488505_109149"/>
<dbReference type="Proteomes" id="UP000198984">
    <property type="component" value="Unassembled WGS sequence"/>
</dbReference>
<evidence type="ECO:0000259" key="1">
    <source>
        <dbReference type="Pfam" id="PF13568"/>
    </source>
</evidence>
<sequence length="198" mass="22030">MIKKLFTAITGLLLVAGVSYGQKLHYGLKADLQFTSLNGRGMQGSFNPGYDAGIFLEYNITSKWGIQPEVLFSQFNNKKDDDFLTYYVNSGNSSAKSSIKLSYVSIPVLLAYKVNDLFTLNVGPQFSVLVYDNEDLLLKDKAAFKNTDYGVAAGLTLHVSQVRFYGRYTLGLGNINNIDDRYKWHSQQIQVGLGVAIK</sequence>
<dbReference type="EMBL" id="FOBB01000009">
    <property type="protein sequence ID" value="SEN28705.1"/>
    <property type="molecule type" value="Genomic_DNA"/>
</dbReference>